<reference evidence="1" key="1">
    <citation type="journal article" date="2023" name="G3 (Bethesda)">
        <title>A reference genome for the long-term kleptoplast-retaining sea slug Elysia crispata morphotype clarki.</title>
        <authorList>
            <person name="Eastman K.E."/>
            <person name="Pendleton A.L."/>
            <person name="Shaikh M.A."/>
            <person name="Suttiyut T."/>
            <person name="Ogas R."/>
            <person name="Tomko P."/>
            <person name="Gavelis G."/>
            <person name="Widhalm J.R."/>
            <person name="Wisecaver J.H."/>
        </authorList>
    </citation>
    <scope>NUCLEOTIDE SEQUENCE</scope>
    <source>
        <strain evidence="1">ECLA1</strain>
    </source>
</reference>
<keyword evidence="2" id="KW-1185">Reference proteome</keyword>
<evidence type="ECO:0000313" key="2">
    <source>
        <dbReference type="Proteomes" id="UP001283361"/>
    </source>
</evidence>
<dbReference type="Proteomes" id="UP001283361">
    <property type="component" value="Unassembled WGS sequence"/>
</dbReference>
<protein>
    <submittedName>
        <fullName evidence="1">Uncharacterized protein</fullName>
    </submittedName>
</protein>
<dbReference type="EMBL" id="JAWDGP010002355">
    <property type="protein sequence ID" value="KAK3783810.1"/>
    <property type="molecule type" value="Genomic_DNA"/>
</dbReference>
<organism evidence="1 2">
    <name type="scientific">Elysia crispata</name>
    <name type="common">lettuce slug</name>
    <dbReference type="NCBI Taxonomy" id="231223"/>
    <lineage>
        <taxon>Eukaryota</taxon>
        <taxon>Metazoa</taxon>
        <taxon>Spiralia</taxon>
        <taxon>Lophotrochozoa</taxon>
        <taxon>Mollusca</taxon>
        <taxon>Gastropoda</taxon>
        <taxon>Heterobranchia</taxon>
        <taxon>Euthyneura</taxon>
        <taxon>Panpulmonata</taxon>
        <taxon>Sacoglossa</taxon>
        <taxon>Placobranchoidea</taxon>
        <taxon>Plakobranchidae</taxon>
        <taxon>Elysia</taxon>
    </lineage>
</organism>
<gene>
    <name evidence="1" type="ORF">RRG08_063471</name>
</gene>
<sequence>MERKFAEGLQRKGNAARIRETVSQALRESAIQPRTYLVESFTDMSLCTHPCPAQDMTGGKFYRYEPVYPPLSSPGHDWWKVLQI</sequence>
<evidence type="ECO:0000313" key="1">
    <source>
        <dbReference type="EMBL" id="KAK3783810.1"/>
    </source>
</evidence>
<proteinExistence type="predicted"/>
<dbReference type="AlphaFoldDB" id="A0AAE1DVG1"/>
<name>A0AAE1DVG1_9GAST</name>
<comment type="caution">
    <text evidence="1">The sequence shown here is derived from an EMBL/GenBank/DDBJ whole genome shotgun (WGS) entry which is preliminary data.</text>
</comment>
<accession>A0AAE1DVG1</accession>